<name>A0A8E2E5K7_9PEZI</name>
<dbReference type="OrthoDB" id="3794676at2759"/>
<feature type="compositionally biased region" description="Polar residues" evidence="1">
    <location>
        <begin position="1"/>
        <end position="15"/>
    </location>
</feature>
<protein>
    <submittedName>
        <fullName evidence="2">Uncharacterized protein</fullName>
    </submittedName>
</protein>
<dbReference type="Proteomes" id="UP000250266">
    <property type="component" value="Unassembled WGS sequence"/>
</dbReference>
<evidence type="ECO:0000313" key="3">
    <source>
        <dbReference type="Proteomes" id="UP000250266"/>
    </source>
</evidence>
<dbReference type="AlphaFoldDB" id="A0A8E2E5K7"/>
<dbReference type="EMBL" id="KV745100">
    <property type="protein sequence ID" value="OCK77797.1"/>
    <property type="molecule type" value="Genomic_DNA"/>
</dbReference>
<proteinExistence type="predicted"/>
<gene>
    <name evidence="2" type="ORF">K432DRAFT_395315</name>
</gene>
<feature type="region of interest" description="Disordered" evidence="1">
    <location>
        <begin position="57"/>
        <end position="102"/>
    </location>
</feature>
<feature type="region of interest" description="Disordered" evidence="1">
    <location>
        <begin position="1"/>
        <end position="43"/>
    </location>
</feature>
<accession>A0A8E2E5K7</accession>
<sequence>MESPPSYTIQPQTEPNIPPSSSSTPSASTPIISSSTTSTSKPRSILASLLKPFKGWSTSLLRPRDDDDDDYNFPCGHRRGVADNYDDTNFPCSHRRGVEDDS</sequence>
<keyword evidence="3" id="KW-1185">Reference proteome</keyword>
<feature type="compositionally biased region" description="Low complexity" evidence="1">
    <location>
        <begin position="19"/>
        <end position="43"/>
    </location>
</feature>
<evidence type="ECO:0000313" key="2">
    <source>
        <dbReference type="EMBL" id="OCK77797.1"/>
    </source>
</evidence>
<reference evidence="2 3" key="1">
    <citation type="journal article" date="2016" name="Nat. Commun.">
        <title>Ectomycorrhizal ecology is imprinted in the genome of the dominant symbiotic fungus Cenococcum geophilum.</title>
        <authorList>
            <consortium name="DOE Joint Genome Institute"/>
            <person name="Peter M."/>
            <person name="Kohler A."/>
            <person name="Ohm R.A."/>
            <person name="Kuo A."/>
            <person name="Krutzmann J."/>
            <person name="Morin E."/>
            <person name="Arend M."/>
            <person name="Barry K.W."/>
            <person name="Binder M."/>
            <person name="Choi C."/>
            <person name="Clum A."/>
            <person name="Copeland A."/>
            <person name="Grisel N."/>
            <person name="Haridas S."/>
            <person name="Kipfer T."/>
            <person name="LaButti K."/>
            <person name="Lindquist E."/>
            <person name="Lipzen A."/>
            <person name="Maire R."/>
            <person name="Meier B."/>
            <person name="Mihaltcheva S."/>
            <person name="Molinier V."/>
            <person name="Murat C."/>
            <person name="Poggeler S."/>
            <person name="Quandt C.A."/>
            <person name="Sperisen C."/>
            <person name="Tritt A."/>
            <person name="Tisserant E."/>
            <person name="Crous P.W."/>
            <person name="Henrissat B."/>
            <person name="Nehls U."/>
            <person name="Egli S."/>
            <person name="Spatafora J.W."/>
            <person name="Grigoriev I.V."/>
            <person name="Martin F.M."/>
        </authorList>
    </citation>
    <scope>NUCLEOTIDE SEQUENCE [LARGE SCALE GENOMIC DNA]</scope>
    <source>
        <strain evidence="2 3">CBS 459.81</strain>
    </source>
</reference>
<evidence type="ECO:0000256" key="1">
    <source>
        <dbReference type="SAM" id="MobiDB-lite"/>
    </source>
</evidence>
<organism evidence="2 3">
    <name type="scientific">Lepidopterella palustris CBS 459.81</name>
    <dbReference type="NCBI Taxonomy" id="1314670"/>
    <lineage>
        <taxon>Eukaryota</taxon>
        <taxon>Fungi</taxon>
        <taxon>Dikarya</taxon>
        <taxon>Ascomycota</taxon>
        <taxon>Pezizomycotina</taxon>
        <taxon>Dothideomycetes</taxon>
        <taxon>Pleosporomycetidae</taxon>
        <taxon>Mytilinidiales</taxon>
        <taxon>Argynnaceae</taxon>
        <taxon>Lepidopterella</taxon>
    </lineage>
</organism>